<comment type="caution">
    <text evidence="3">The sequence shown here is derived from an EMBL/GenBank/DDBJ whole genome shotgun (WGS) entry which is preliminary data.</text>
</comment>
<feature type="compositionally biased region" description="Low complexity" evidence="2">
    <location>
        <begin position="22"/>
        <end position="44"/>
    </location>
</feature>
<keyword evidence="1" id="KW-0460">Magnesium</keyword>
<organism evidence="3 4">
    <name type="scientific">Cirrhinus mrigala</name>
    <name type="common">Mrigala</name>
    <dbReference type="NCBI Taxonomy" id="683832"/>
    <lineage>
        <taxon>Eukaryota</taxon>
        <taxon>Metazoa</taxon>
        <taxon>Chordata</taxon>
        <taxon>Craniata</taxon>
        <taxon>Vertebrata</taxon>
        <taxon>Euteleostomi</taxon>
        <taxon>Actinopterygii</taxon>
        <taxon>Neopterygii</taxon>
        <taxon>Teleostei</taxon>
        <taxon>Ostariophysi</taxon>
        <taxon>Cypriniformes</taxon>
        <taxon>Cyprinidae</taxon>
        <taxon>Labeoninae</taxon>
        <taxon>Labeonini</taxon>
        <taxon>Cirrhinus</taxon>
    </lineage>
</organism>
<name>A0ABD0N454_CIRMR</name>
<evidence type="ECO:0000256" key="1">
    <source>
        <dbReference type="RuleBase" id="RU362036"/>
    </source>
</evidence>
<keyword evidence="1" id="KW-0805">Transcription regulation</keyword>
<feature type="non-terminal residue" evidence="3">
    <location>
        <position position="1"/>
    </location>
</feature>
<feature type="region of interest" description="Disordered" evidence="2">
    <location>
        <begin position="22"/>
        <end position="62"/>
    </location>
</feature>
<comment type="similarity">
    <text evidence="1">Belongs to the HAD-like hydrolase superfamily. EYA family.</text>
</comment>
<dbReference type="EC" id="3.1.3.48" evidence="1"/>
<reference evidence="3 4" key="1">
    <citation type="submission" date="2024-05" db="EMBL/GenBank/DDBJ databases">
        <title>Genome sequencing and assembly of Indian major carp, Cirrhinus mrigala (Hamilton, 1822).</title>
        <authorList>
            <person name="Mohindra V."/>
            <person name="Chowdhury L.M."/>
            <person name="Lal K."/>
            <person name="Jena J.K."/>
        </authorList>
    </citation>
    <scope>NUCLEOTIDE SEQUENCE [LARGE SCALE GENOMIC DNA]</scope>
    <source>
        <strain evidence="3">CM1030</strain>
        <tissue evidence="3">Blood</tissue>
    </source>
</reference>
<sequence length="62" mass="6724">DYPSYPAFGQSQYAQYYNSSPYTSPYMTSNNTSPTTPSTTATYTLQEPPSGITSQALSEQPG</sequence>
<accession>A0ABD0N454</accession>
<dbReference type="AlphaFoldDB" id="A0ABD0N454"/>
<keyword evidence="1" id="KW-0904">Protein phosphatase</keyword>
<dbReference type="GO" id="GO:0046872">
    <property type="term" value="F:metal ion binding"/>
    <property type="evidence" value="ECO:0007669"/>
    <property type="project" value="UniProtKB-KW"/>
</dbReference>
<comment type="cofactor">
    <cofactor evidence="1">
        <name>Mg(2+)</name>
        <dbReference type="ChEBI" id="CHEBI:18420"/>
    </cofactor>
    <text evidence="1">Binds 1 Mg(2+) ion per subunit.</text>
</comment>
<evidence type="ECO:0000313" key="3">
    <source>
        <dbReference type="EMBL" id="KAL0156917.1"/>
    </source>
</evidence>
<comment type="catalytic activity">
    <reaction evidence="1">
        <text>O-phospho-L-tyrosyl-[protein] + H2O = L-tyrosyl-[protein] + phosphate</text>
        <dbReference type="Rhea" id="RHEA:10684"/>
        <dbReference type="Rhea" id="RHEA-COMP:10136"/>
        <dbReference type="Rhea" id="RHEA-COMP:20101"/>
        <dbReference type="ChEBI" id="CHEBI:15377"/>
        <dbReference type="ChEBI" id="CHEBI:43474"/>
        <dbReference type="ChEBI" id="CHEBI:46858"/>
        <dbReference type="ChEBI" id="CHEBI:61978"/>
        <dbReference type="EC" id="3.1.3.48"/>
    </reaction>
</comment>
<dbReference type="Proteomes" id="UP001529510">
    <property type="component" value="Unassembled WGS sequence"/>
</dbReference>
<dbReference type="InterPro" id="IPR028472">
    <property type="entry name" value="EYA"/>
</dbReference>
<protein>
    <recommendedName>
        <fullName evidence="1">Eyes absent homolog</fullName>
        <ecNumber evidence="1">3.1.3.48</ecNumber>
    </recommendedName>
</protein>
<dbReference type="PANTHER" id="PTHR10190:SF11">
    <property type="entry name" value="EYES ABSENT HOMOLOG 1"/>
    <property type="match status" value="1"/>
</dbReference>
<dbReference type="PANTHER" id="PTHR10190">
    <property type="entry name" value="EYES ABSENT"/>
    <property type="match status" value="1"/>
</dbReference>
<feature type="non-terminal residue" evidence="3">
    <location>
        <position position="62"/>
    </location>
</feature>
<evidence type="ECO:0000256" key="2">
    <source>
        <dbReference type="SAM" id="MobiDB-lite"/>
    </source>
</evidence>
<keyword evidence="1" id="KW-0479">Metal-binding</keyword>
<keyword evidence="1" id="KW-0804">Transcription</keyword>
<feature type="compositionally biased region" description="Polar residues" evidence="2">
    <location>
        <begin position="45"/>
        <end position="62"/>
    </location>
</feature>
<evidence type="ECO:0000313" key="4">
    <source>
        <dbReference type="Proteomes" id="UP001529510"/>
    </source>
</evidence>
<keyword evidence="1" id="KW-0378">Hydrolase</keyword>
<keyword evidence="4" id="KW-1185">Reference proteome</keyword>
<proteinExistence type="inferred from homology"/>
<dbReference type="EMBL" id="JAMKFB020000024">
    <property type="protein sequence ID" value="KAL0156917.1"/>
    <property type="molecule type" value="Genomic_DNA"/>
</dbReference>
<dbReference type="GO" id="GO:0004725">
    <property type="term" value="F:protein tyrosine phosphatase activity"/>
    <property type="evidence" value="ECO:0007669"/>
    <property type="project" value="UniProtKB-EC"/>
</dbReference>
<gene>
    <name evidence="3" type="ORF">M9458_048163</name>
</gene>